<evidence type="ECO:0000259" key="2">
    <source>
        <dbReference type="Pfam" id="PF03190"/>
    </source>
</evidence>
<dbReference type="InterPro" id="IPR008928">
    <property type="entry name" value="6-hairpin_glycosidase_sf"/>
</dbReference>
<dbReference type="HOGENOM" id="CLU_014051_4_1_9"/>
<dbReference type="SUPFAM" id="SSF48208">
    <property type="entry name" value="Six-hairpin glycosidases"/>
    <property type="match status" value="1"/>
</dbReference>
<dbReference type="SUPFAM" id="SSF52833">
    <property type="entry name" value="Thioredoxin-like"/>
    <property type="match status" value="1"/>
</dbReference>
<evidence type="ECO:0000256" key="1">
    <source>
        <dbReference type="SAM" id="Coils"/>
    </source>
</evidence>
<feature type="domain" description="Spermatogenesis-associated protein 20-like TRX" evidence="2">
    <location>
        <begin position="8"/>
        <end position="169"/>
    </location>
</feature>
<feature type="coiled-coil region" evidence="1">
    <location>
        <begin position="370"/>
        <end position="400"/>
    </location>
</feature>
<reference evidence="3 4" key="1">
    <citation type="submission" date="2014-06" db="EMBL/GenBank/DDBJ databases">
        <title>Genome characterization of distinct group I Clostridium botulinum lineages.</title>
        <authorList>
            <person name="Giordani F."/>
            <person name="Anselmo A."/>
            <person name="Fillo S."/>
            <person name="Palozzi A.M."/>
            <person name="Fortunato A."/>
            <person name="Gentile B."/>
            <person name="Ciammaruconi A."/>
            <person name="Anniballi F."/>
            <person name="De Medici D."/>
            <person name="Lista F."/>
        </authorList>
    </citation>
    <scope>NUCLEOTIDE SEQUENCE [LARGE SCALE GENOMIC DNA]</scope>
    <source>
        <strain evidence="3 4">B2 450</strain>
    </source>
</reference>
<gene>
    <name evidence="3" type="ORF">N495_05515</name>
</gene>
<sequence length="682" mass="79783">MQNIGKKTNRLIKEKSPYLLQHAHNPVSWYPWGEEAFEKAKIEDKLVFLSIGYSTCHWCHVMERESFEDEDVAEILNNNFISIKVDREERPDVDNIYMSFCQAYTGSGGWPLTILMTPDKKPFFAGTYFPKWGKYNIPGIMDILKSINKLWHEDKSKILESSNRILEQIERFQDNHGEDELEEYIIEEAAQTLIDNFDSKYGGFGTKPKFPTAHYILFLLRYYYFKKDEKVLDVINKTLTSMYKGGIFDHIGFGFSRYSTDNKWLVPHFEKMLYDNALLSMAYTEAYEATKNPLYKVVTEKILNYVKKSMTSEEGGFYSAEDADSEGVEGKFYLWNKKEIIDILGEEDGAFYCKLYDITSRGNFENKNIANLIQTDLKDVDNNKDKLERIREKLFEYREKRIHPHKDDKILTSWNALMIIAFCRAGRSFKNDNYIDIAKQSADFIIKNLMDENGTLYARIRDEERGNEGFIDDYAFFLWALIELYEASFDIYYLEKSIEVADSMIDLFWHKEKGGFYLYSKNSEKLIVRPKEIYDGAMPSGNAVASLALSLLYYITGEDKYKNLVDEQFKFFAANIKSGPMYHLFSVMAYMYNVSPIKEITLAYNEKDEAFYEFINEFNNRYIPFSIITLNDKSNEIEKINKNLKDKAPIKDKTTVYICQDYACKEPIMDLEKFKSALSTDS</sequence>
<dbReference type="PIRSF" id="PIRSF006402">
    <property type="entry name" value="UCP006402_thioredoxin"/>
    <property type="match status" value="1"/>
</dbReference>
<dbReference type="RefSeq" id="WP_043032394.1">
    <property type="nucleotide sequence ID" value="NZ_JXSU01000007.1"/>
</dbReference>
<protein>
    <submittedName>
        <fullName evidence="3">Thioredoxin</fullName>
    </submittedName>
</protein>
<dbReference type="GO" id="GO:0005975">
    <property type="term" value="P:carbohydrate metabolic process"/>
    <property type="evidence" value="ECO:0007669"/>
    <property type="project" value="InterPro"/>
</dbReference>
<evidence type="ECO:0000313" key="3">
    <source>
        <dbReference type="EMBL" id="KIS24965.1"/>
    </source>
</evidence>
<name>A0A0D1BX72_CLOBO</name>
<dbReference type="Gene3D" id="3.40.30.10">
    <property type="entry name" value="Glutaredoxin"/>
    <property type="match status" value="1"/>
</dbReference>
<dbReference type="AlphaFoldDB" id="A0A0D1BX72"/>
<dbReference type="CDD" id="cd02955">
    <property type="entry name" value="SSP411"/>
    <property type="match status" value="1"/>
</dbReference>
<dbReference type="InterPro" id="IPR012341">
    <property type="entry name" value="6hp_glycosidase-like_sf"/>
</dbReference>
<dbReference type="EMBL" id="JXSU01000007">
    <property type="protein sequence ID" value="KIS24965.1"/>
    <property type="molecule type" value="Genomic_DNA"/>
</dbReference>
<organism evidence="3 4">
    <name type="scientific">Clostridium botulinum B2 450</name>
    <dbReference type="NCBI Taxonomy" id="1379739"/>
    <lineage>
        <taxon>Bacteria</taxon>
        <taxon>Bacillati</taxon>
        <taxon>Bacillota</taxon>
        <taxon>Clostridia</taxon>
        <taxon>Eubacteriales</taxon>
        <taxon>Clostridiaceae</taxon>
        <taxon>Clostridium</taxon>
    </lineage>
</organism>
<dbReference type="PANTHER" id="PTHR42899:SF1">
    <property type="entry name" value="SPERMATOGENESIS-ASSOCIATED PROTEIN 20"/>
    <property type="match status" value="1"/>
</dbReference>
<dbReference type="Proteomes" id="UP000032250">
    <property type="component" value="Unassembled WGS sequence"/>
</dbReference>
<dbReference type="InterPro" id="IPR024705">
    <property type="entry name" value="Ssp411"/>
</dbReference>
<dbReference type="PATRIC" id="fig|1379739.3.peg.1429"/>
<dbReference type="InterPro" id="IPR004879">
    <property type="entry name" value="Ssp411-like_TRX"/>
</dbReference>
<evidence type="ECO:0000313" key="4">
    <source>
        <dbReference type="Proteomes" id="UP000032250"/>
    </source>
</evidence>
<dbReference type="Pfam" id="PF03190">
    <property type="entry name" value="Thioredox_DsbH"/>
    <property type="match status" value="1"/>
</dbReference>
<dbReference type="Gene3D" id="1.50.10.10">
    <property type="match status" value="1"/>
</dbReference>
<dbReference type="PANTHER" id="PTHR42899">
    <property type="entry name" value="SPERMATOGENESIS-ASSOCIATED PROTEIN 20"/>
    <property type="match status" value="1"/>
</dbReference>
<accession>A0A0D1BX72</accession>
<comment type="caution">
    <text evidence="3">The sequence shown here is derived from an EMBL/GenBank/DDBJ whole genome shotgun (WGS) entry which is preliminary data.</text>
</comment>
<keyword evidence="1" id="KW-0175">Coiled coil</keyword>
<proteinExistence type="predicted"/>
<dbReference type="InterPro" id="IPR036249">
    <property type="entry name" value="Thioredoxin-like_sf"/>
</dbReference>